<dbReference type="EnsemblPlants" id="LPERR08G00010.2">
    <property type="protein sequence ID" value="LPERR08G00010.2"/>
    <property type="gene ID" value="LPERR08G00010"/>
</dbReference>
<keyword evidence="1" id="KW-1133">Transmembrane helix</keyword>
<dbReference type="Pfam" id="PF24095">
    <property type="entry name" value="DUF7378"/>
    <property type="match status" value="1"/>
</dbReference>
<feature type="transmembrane region" description="Helical" evidence="1">
    <location>
        <begin position="23"/>
        <end position="47"/>
    </location>
</feature>
<accession>A0A0D9X3B7</accession>
<keyword evidence="4" id="KW-1185">Reference proteome</keyword>
<dbReference type="HOGENOM" id="CLU_110008_0_0_1"/>
<keyword evidence="1" id="KW-0472">Membrane</keyword>
<keyword evidence="1" id="KW-0812">Transmembrane</keyword>
<feature type="transmembrane region" description="Helical" evidence="1">
    <location>
        <begin position="90"/>
        <end position="110"/>
    </location>
</feature>
<reference evidence="3 4" key="1">
    <citation type="submission" date="2012-08" db="EMBL/GenBank/DDBJ databases">
        <title>Oryza genome evolution.</title>
        <authorList>
            <person name="Wing R.A."/>
        </authorList>
    </citation>
    <scope>NUCLEOTIDE SEQUENCE</scope>
</reference>
<feature type="transmembrane region" description="Helical" evidence="1">
    <location>
        <begin position="53"/>
        <end position="78"/>
    </location>
</feature>
<evidence type="ECO:0000256" key="1">
    <source>
        <dbReference type="SAM" id="Phobius"/>
    </source>
</evidence>
<reference evidence="4" key="2">
    <citation type="submission" date="2013-12" db="EMBL/GenBank/DDBJ databases">
        <authorList>
            <person name="Yu Y."/>
            <person name="Lee S."/>
            <person name="de Baynast K."/>
            <person name="Wissotski M."/>
            <person name="Liu L."/>
            <person name="Talag J."/>
            <person name="Goicoechea J."/>
            <person name="Angelova A."/>
            <person name="Jetty R."/>
            <person name="Kudrna D."/>
            <person name="Golser W."/>
            <person name="Rivera L."/>
            <person name="Zhang J."/>
            <person name="Wing R."/>
        </authorList>
    </citation>
    <scope>NUCLEOTIDE SEQUENCE</scope>
</reference>
<reference evidence="3" key="3">
    <citation type="submission" date="2015-04" db="UniProtKB">
        <authorList>
            <consortium name="EnsemblPlants"/>
        </authorList>
    </citation>
    <scope>IDENTIFICATION</scope>
</reference>
<organism evidence="3 4">
    <name type="scientific">Leersia perrieri</name>
    <dbReference type="NCBI Taxonomy" id="77586"/>
    <lineage>
        <taxon>Eukaryota</taxon>
        <taxon>Viridiplantae</taxon>
        <taxon>Streptophyta</taxon>
        <taxon>Embryophyta</taxon>
        <taxon>Tracheophyta</taxon>
        <taxon>Spermatophyta</taxon>
        <taxon>Magnoliopsida</taxon>
        <taxon>Liliopsida</taxon>
        <taxon>Poales</taxon>
        <taxon>Poaceae</taxon>
        <taxon>BOP clade</taxon>
        <taxon>Oryzoideae</taxon>
        <taxon>Oryzeae</taxon>
        <taxon>Oryzinae</taxon>
        <taxon>Leersia</taxon>
    </lineage>
</organism>
<protein>
    <recommendedName>
        <fullName evidence="2">DUF7378 domain-containing protein</fullName>
    </recommendedName>
</protein>
<feature type="transmembrane region" description="Helical" evidence="1">
    <location>
        <begin position="116"/>
        <end position="139"/>
    </location>
</feature>
<feature type="domain" description="DUF7378" evidence="2">
    <location>
        <begin position="8"/>
        <end position="145"/>
    </location>
</feature>
<evidence type="ECO:0000313" key="3">
    <source>
        <dbReference type="EnsemblPlants" id="LPERR08G00010.2"/>
    </source>
</evidence>
<dbReference type="Proteomes" id="UP000032180">
    <property type="component" value="Chromosome 8"/>
</dbReference>
<evidence type="ECO:0000313" key="4">
    <source>
        <dbReference type="Proteomes" id="UP000032180"/>
    </source>
</evidence>
<dbReference type="Gramene" id="LPERR08G00010.2">
    <property type="protein sequence ID" value="LPERR08G00010.2"/>
    <property type="gene ID" value="LPERR08G00010"/>
</dbReference>
<name>A0A0D9X3B7_9ORYZ</name>
<proteinExistence type="predicted"/>
<dbReference type="AlphaFoldDB" id="A0A0D9X3B7"/>
<dbReference type="InterPro" id="IPR055802">
    <property type="entry name" value="DUF7378"/>
</dbReference>
<sequence length="145" mass="16150">MDIPKQGITVGEANLKACTSRAAIWLAGISVPFLFMAGTLTIVYPFYNGHNMWSLLPILFGGVHMSLVWVITVYMDLYLPQAPRTVQRDLLIFGWVYSGPPIMVIAILVGPSCITWMVVTVGCLSVVLIYGDIAFWVHLVRTYKK</sequence>
<evidence type="ECO:0000259" key="2">
    <source>
        <dbReference type="Pfam" id="PF24095"/>
    </source>
</evidence>